<proteinExistence type="predicted"/>
<reference evidence="9" key="1">
    <citation type="submission" date="2020-12" db="EMBL/GenBank/DDBJ databases">
        <title>Desulfobium dissulfuricans gen. nov., sp. nov., a novel mesophilic, sulfate-reducing bacterium isolated from a deep-sea hydrothermal vent.</title>
        <authorList>
            <person name="Hashimoto Y."/>
            <person name="Tame A."/>
            <person name="Sawayama S."/>
            <person name="Miyazaki J."/>
            <person name="Takai K."/>
            <person name="Nakagawa S."/>
        </authorList>
    </citation>
    <scope>NUCLEOTIDE SEQUENCE</scope>
    <source>
        <strain evidence="9">GF1</strain>
    </source>
</reference>
<dbReference type="GO" id="GO:0036397">
    <property type="term" value="F:formate dehydrogenase (quinone) activity"/>
    <property type="evidence" value="ECO:0007669"/>
    <property type="project" value="TreeGrafter"/>
</dbReference>
<evidence type="ECO:0000259" key="8">
    <source>
        <dbReference type="Pfam" id="PF01292"/>
    </source>
</evidence>
<evidence type="ECO:0000256" key="2">
    <source>
        <dbReference type="ARBA" id="ARBA00022475"/>
    </source>
</evidence>
<keyword evidence="4 7" id="KW-1133">Transmembrane helix</keyword>
<evidence type="ECO:0000313" key="9">
    <source>
        <dbReference type="EMBL" id="BCO10297.1"/>
    </source>
</evidence>
<organism evidence="9 10">
    <name type="scientific">Desulfolithobacter dissulfuricans</name>
    <dbReference type="NCBI Taxonomy" id="2795293"/>
    <lineage>
        <taxon>Bacteria</taxon>
        <taxon>Pseudomonadati</taxon>
        <taxon>Thermodesulfobacteriota</taxon>
        <taxon>Desulfobulbia</taxon>
        <taxon>Desulfobulbales</taxon>
        <taxon>Desulfobulbaceae</taxon>
        <taxon>Desulfolithobacter</taxon>
    </lineage>
</organism>
<feature type="compositionally biased region" description="Polar residues" evidence="6">
    <location>
        <begin position="292"/>
        <end position="301"/>
    </location>
</feature>
<accession>A0A915U6K9</accession>
<feature type="domain" description="Cytochrome b561 bacterial/Ni-hydrogenase" evidence="8">
    <location>
        <begin position="20"/>
        <end position="211"/>
    </location>
</feature>
<dbReference type="PANTHER" id="PTHR30074:SF5">
    <property type="entry name" value="FORMATE DEHYDROGENASE, NITRATE-INDUCIBLE, CYTOCHROME B556(FDN) SUBUNIT"/>
    <property type="match status" value="1"/>
</dbReference>
<name>A0A915U6K9_9BACT</name>
<dbReference type="GO" id="GO:0009061">
    <property type="term" value="P:anaerobic respiration"/>
    <property type="evidence" value="ECO:0007669"/>
    <property type="project" value="TreeGrafter"/>
</dbReference>
<dbReference type="InterPro" id="IPR051817">
    <property type="entry name" value="FDH_cytochrome_b556_subunit"/>
</dbReference>
<feature type="transmembrane region" description="Helical" evidence="7">
    <location>
        <begin position="158"/>
        <end position="177"/>
    </location>
</feature>
<sequence>MSEKYPPIKIVNGKKYFYRFNLNQRIQHIILAATVIILVLTGMPLKFSGKPWAPYLYAMFGGIDVAPMVHKITGAIMLVLFVYHVYWLITTIYHNHLLPLKREGKLTFGNVVRVLLRLPMVPNMKDARDIAGLIKYLLFFTNERPAGDEYTWKEKFDYWAPFWGIFVIGITGIIIWNKEFFTQVIPGDAINLCFIAHSDEALLAALFLFIWHWYNVHFSTSVFPMGTVFITGYLPEELMREEHYEHYVRVMKEMGLEDEILPPHGGHSSPCDSDDGDGGLQASAEDGPQAENKIQQGGTAA</sequence>
<evidence type="ECO:0000256" key="6">
    <source>
        <dbReference type="SAM" id="MobiDB-lite"/>
    </source>
</evidence>
<dbReference type="InterPro" id="IPR016174">
    <property type="entry name" value="Di-haem_cyt_TM"/>
</dbReference>
<feature type="region of interest" description="Disordered" evidence="6">
    <location>
        <begin position="261"/>
        <end position="301"/>
    </location>
</feature>
<keyword evidence="3 7" id="KW-0812">Transmembrane</keyword>
<dbReference type="GO" id="GO:0009055">
    <property type="term" value="F:electron transfer activity"/>
    <property type="evidence" value="ECO:0007669"/>
    <property type="project" value="InterPro"/>
</dbReference>
<keyword evidence="5 7" id="KW-0472">Membrane</keyword>
<dbReference type="SUPFAM" id="SSF81342">
    <property type="entry name" value="Transmembrane di-heme cytochromes"/>
    <property type="match status" value="1"/>
</dbReference>
<comment type="subcellular location">
    <subcellularLocation>
        <location evidence="1">Cell membrane</location>
        <topology evidence="1">Multi-pass membrane protein</topology>
    </subcellularLocation>
</comment>
<dbReference type="GO" id="GO:0009326">
    <property type="term" value="C:formate dehydrogenase complex"/>
    <property type="evidence" value="ECO:0007669"/>
    <property type="project" value="TreeGrafter"/>
</dbReference>
<feature type="transmembrane region" description="Helical" evidence="7">
    <location>
        <begin position="26"/>
        <end position="47"/>
    </location>
</feature>
<feature type="transmembrane region" description="Helical" evidence="7">
    <location>
        <begin position="68"/>
        <end position="89"/>
    </location>
</feature>
<dbReference type="EMBL" id="AP024233">
    <property type="protein sequence ID" value="BCO10297.1"/>
    <property type="molecule type" value="Genomic_DNA"/>
</dbReference>
<evidence type="ECO:0000256" key="3">
    <source>
        <dbReference type="ARBA" id="ARBA00022692"/>
    </source>
</evidence>
<evidence type="ECO:0000256" key="4">
    <source>
        <dbReference type="ARBA" id="ARBA00022989"/>
    </source>
</evidence>
<dbReference type="GO" id="GO:0005886">
    <property type="term" value="C:plasma membrane"/>
    <property type="evidence" value="ECO:0007669"/>
    <property type="project" value="UniProtKB-SubCell"/>
</dbReference>
<evidence type="ECO:0000313" key="10">
    <source>
        <dbReference type="Proteomes" id="UP001063350"/>
    </source>
</evidence>
<dbReference type="KEGG" id="ddu:GF1_26730"/>
<evidence type="ECO:0000256" key="5">
    <source>
        <dbReference type="ARBA" id="ARBA00023136"/>
    </source>
</evidence>
<dbReference type="InterPro" id="IPR011577">
    <property type="entry name" value="Cyt_b561_bac/Ni-Hgenase"/>
</dbReference>
<dbReference type="AlphaFoldDB" id="A0A915U6K9"/>
<gene>
    <name evidence="9" type="ORF">GF1_26730</name>
</gene>
<dbReference type="Pfam" id="PF01292">
    <property type="entry name" value="Ni_hydr_CYTB"/>
    <property type="match status" value="1"/>
</dbReference>
<dbReference type="GO" id="GO:0015944">
    <property type="term" value="P:formate oxidation"/>
    <property type="evidence" value="ECO:0007669"/>
    <property type="project" value="TreeGrafter"/>
</dbReference>
<evidence type="ECO:0000256" key="7">
    <source>
        <dbReference type="SAM" id="Phobius"/>
    </source>
</evidence>
<evidence type="ECO:0000256" key="1">
    <source>
        <dbReference type="ARBA" id="ARBA00004651"/>
    </source>
</evidence>
<dbReference type="PANTHER" id="PTHR30074">
    <property type="entry name" value="FORMATE DEHYDROGENASE, NITRATE-INDUCIBLE, CYTOCHROME B556 FDN SUBUNIT"/>
    <property type="match status" value="1"/>
</dbReference>
<dbReference type="GO" id="GO:0022904">
    <property type="term" value="P:respiratory electron transport chain"/>
    <property type="evidence" value="ECO:0007669"/>
    <property type="project" value="InterPro"/>
</dbReference>
<keyword evidence="10" id="KW-1185">Reference proteome</keyword>
<protein>
    <submittedName>
        <fullName evidence="9">Cytochrome b</fullName>
    </submittedName>
</protein>
<dbReference type="RefSeq" id="WP_267927034.1">
    <property type="nucleotide sequence ID" value="NZ_AP024233.1"/>
</dbReference>
<keyword evidence="2" id="KW-1003">Cell membrane</keyword>
<dbReference type="Proteomes" id="UP001063350">
    <property type="component" value="Chromosome"/>
</dbReference>
<dbReference type="Gene3D" id="1.20.950.20">
    <property type="entry name" value="Transmembrane di-heme cytochromes, Chain C"/>
    <property type="match status" value="1"/>
</dbReference>